<sequence length="280" mass="31232">MIMAVDAGNFETKVCTPRGLDKFCSAIGDFRVRVKEEKHGNDDMVWEYDLLKGFAGTLAKVESEFGGTMYGNTKNHLDATLRVLLAIHRNCYESDIHLAIGNPYQSLTKDETDEMKVALEREHTLTINGIVKTFTIRKVIVMAEGAAAYWSNPVEGLARIIDIGSGTVNLVTILNRKIVDKESFTAPYGMLTSKDGEADPASIARAIINDTSKKWKRADRVFVVGGASERLFPFINTYYSNSTVLKPRIYREKGIEIANEVFANVVGMYEMAQKLFLKVV</sequence>
<dbReference type="Gene3D" id="3.30.420.40">
    <property type="match status" value="1"/>
</dbReference>
<accession>A0A8J3AQ05</accession>
<dbReference type="Proteomes" id="UP000626244">
    <property type="component" value="Unassembled WGS sequence"/>
</dbReference>
<dbReference type="RefSeq" id="WP_088003362.1">
    <property type="nucleotide sequence ID" value="NZ_BMHB01000004.1"/>
</dbReference>
<protein>
    <recommendedName>
        <fullName evidence="1">Actin-like protein N-terminal domain-containing protein</fullName>
    </recommendedName>
</protein>
<evidence type="ECO:0000313" key="2">
    <source>
        <dbReference type="EMBL" id="GGI18023.1"/>
    </source>
</evidence>
<dbReference type="EMBL" id="BMHB01000004">
    <property type="protein sequence ID" value="GGI18023.1"/>
    <property type="molecule type" value="Genomic_DNA"/>
</dbReference>
<keyword evidence="3" id="KW-1185">Reference proteome</keyword>
<dbReference type="InterPro" id="IPR043129">
    <property type="entry name" value="ATPase_NBD"/>
</dbReference>
<evidence type="ECO:0000313" key="3">
    <source>
        <dbReference type="Proteomes" id="UP000626244"/>
    </source>
</evidence>
<evidence type="ECO:0000259" key="1">
    <source>
        <dbReference type="Pfam" id="PF17989"/>
    </source>
</evidence>
<name>A0A8J3AQ05_9BACI</name>
<feature type="domain" description="Actin-like protein N-terminal" evidence="1">
    <location>
        <begin position="4"/>
        <end position="146"/>
    </location>
</feature>
<organism evidence="2 3">
    <name type="scientific">Gottfriedia solisilvae</name>
    <dbReference type="NCBI Taxonomy" id="1516104"/>
    <lineage>
        <taxon>Bacteria</taxon>
        <taxon>Bacillati</taxon>
        <taxon>Bacillota</taxon>
        <taxon>Bacilli</taxon>
        <taxon>Bacillales</taxon>
        <taxon>Bacillaceae</taxon>
        <taxon>Gottfriedia</taxon>
    </lineage>
</organism>
<dbReference type="OrthoDB" id="2677727at2"/>
<proteinExistence type="predicted"/>
<reference evidence="3" key="1">
    <citation type="journal article" date="2019" name="Int. J. Syst. Evol. Microbiol.">
        <title>The Global Catalogue of Microorganisms (GCM) 10K type strain sequencing project: providing services to taxonomists for standard genome sequencing and annotation.</title>
        <authorList>
            <consortium name="The Broad Institute Genomics Platform"/>
            <consortium name="The Broad Institute Genome Sequencing Center for Infectious Disease"/>
            <person name="Wu L."/>
            <person name="Ma J."/>
        </authorList>
    </citation>
    <scope>NUCLEOTIDE SEQUENCE [LARGE SCALE GENOMIC DNA]</scope>
    <source>
        <strain evidence="3">CGMCC 1.14993</strain>
    </source>
</reference>
<dbReference type="AlphaFoldDB" id="A0A8J3AQ05"/>
<dbReference type="SUPFAM" id="SSF53067">
    <property type="entry name" value="Actin-like ATPase domain"/>
    <property type="match status" value="2"/>
</dbReference>
<dbReference type="Pfam" id="PF17989">
    <property type="entry name" value="ALP_N"/>
    <property type="match status" value="1"/>
</dbReference>
<dbReference type="CDD" id="cd10227">
    <property type="entry name" value="ASKHA_NBD_ParM-like"/>
    <property type="match status" value="1"/>
</dbReference>
<comment type="caution">
    <text evidence="2">The sequence shown here is derived from an EMBL/GenBank/DDBJ whole genome shotgun (WGS) entry which is preliminary data.</text>
</comment>
<dbReference type="InterPro" id="IPR040607">
    <property type="entry name" value="ALP_N"/>
</dbReference>
<gene>
    <name evidence="2" type="ORF">GCM10007380_40860</name>
</gene>